<accession>A0A9P7DQJ1</accession>
<dbReference type="RefSeq" id="XP_041164486.1">
    <property type="nucleotide sequence ID" value="XM_041305876.1"/>
</dbReference>
<sequence length="556" mass="63307">MRDNKGFCFILQYRTTCAPGLVPFGGADMKHHFKHKFVDEVMKEEIGQLLICNRHWSNNRLIDKVDGFLSPLRRDRMIENWIVDGILKTMPAGAYQWGGPSKAPTPLQREHWVELPGTPFYLSHEVLFSNFFNEVKELCRKFKSSVTRGATIVGNQRMWKAFSRDLVEGVCSPDIILITDSSEKVKWSQVISAMEVKWKDSPKLFWSALDQLSDKATFIFHHQPQCQWFPSLSLCGTALHMSVFTHGGSVHSLPLNVGADPKLFSKVMNYFMESELSWLGYDTYIFCHATLQIWDDKPHWLEDEDEDESGDEEFSLVGNLHRSIGVLFVFESYILLTPTVRSVWQRHVGLLKTSKEQDHGDRSDRECAEKLDGVYCRVHNLYWDDMKSLQGITIMEDHMHPSIGLFSKSPLPHMSVTSICAAMIPAADLPRLSTYLQKIANLKNNIDPVLLLLLVEWTFCGLELHEKCFTVLHRDVSDGNSMLLLHNISAEFAIPPCPEKAPEGWTSFSYSALVFSAMTIGGHRDLNSVMNIDYPGFCNARRSALNHTSASDLILR</sequence>
<protein>
    <recommendedName>
        <fullName evidence="1">Fungal-type protein kinase domain-containing protein</fullName>
    </recommendedName>
</protein>
<keyword evidence="3" id="KW-1185">Reference proteome</keyword>
<name>A0A9P7DQJ1_9AGAM</name>
<dbReference type="EMBL" id="JABBWE010000008">
    <property type="protein sequence ID" value="KAG1800744.1"/>
    <property type="molecule type" value="Genomic_DNA"/>
</dbReference>
<comment type="caution">
    <text evidence="2">The sequence shown here is derived from an EMBL/GenBank/DDBJ whole genome shotgun (WGS) entry which is preliminary data.</text>
</comment>
<evidence type="ECO:0000313" key="2">
    <source>
        <dbReference type="EMBL" id="KAG1800744.1"/>
    </source>
</evidence>
<dbReference type="Proteomes" id="UP000719766">
    <property type="component" value="Unassembled WGS sequence"/>
</dbReference>
<reference evidence="2" key="1">
    <citation type="journal article" date="2020" name="New Phytol.">
        <title>Comparative genomics reveals dynamic genome evolution in host specialist ectomycorrhizal fungi.</title>
        <authorList>
            <person name="Lofgren L.A."/>
            <person name="Nguyen N.H."/>
            <person name="Vilgalys R."/>
            <person name="Ruytinx J."/>
            <person name="Liao H.L."/>
            <person name="Branco S."/>
            <person name="Kuo A."/>
            <person name="LaButti K."/>
            <person name="Lipzen A."/>
            <person name="Andreopoulos W."/>
            <person name="Pangilinan J."/>
            <person name="Riley R."/>
            <person name="Hundley H."/>
            <person name="Na H."/>
            <person name="Barry K."/>
            <person name="Grigoriev I.V."/>
            <person name="Stajich J.E."/>
            <person name="Kennedy P.G."/>
        </authorList>
    </citation>
    <scope>NUCLEOTIDE SEQUENCE</scope>
    <source>
        <strain evidence="2">S12</strain>
    </source>
</reference>
<dbReference type="Pfam" id="PF17667">
    <property type="entry name" value="Pkinase_fungal"/>
    <property type="match status" value="1"/>
</dbReference>
<proteinExistence type="predicted"/>
<dbReference type="InterPro" id="IPR040976">
    <property type="entry name" value="Pkinase_fungal"/>
</dbReference>
<gene>
    <name evidence="2" type="ORF">HD556DRAFT_1438745</name>
</gene>
<evidence type="ECO:0000313" key="3">
    <source>
        <dbReference type="Proteomes" id="UP000719766"/>
    </source>
</evidence>
<evidence type="ECO:0000259" key="1">
    <source>
        <dbReference type="Pfam" id="PF17667"/>
    </source>
</evidence>
<feature type="domain" description="Fungal-type protein kinase" evidence="1">
    <location>
        <begin position="180"/>
        <end position="297"/>
    </location>
</feature>
<dbReference type="GeneID" id="64599640"/>
<dbReference type="AlphaFoldDB" id="A0A9P7DQJ1"/>
<organism evidence="2 3">
    <name type="scientific">Suillus plorans</name>
    <dbReference type="NCBI Taxonomy" id="116603"/>
    <lineage>
        <taxon>Eukaryota</taxon>
        <taxon>Fungi</taxon>
        <taxon>Dikarya</taxon>
        <taxon>Basidiomycota</taxon>
        <taxon>Agaricomycotina</taxon>
        <taxon>Agaricomycetes</taxon>
        <taxon>Agaricomycetidae</taxon>
        <taxon>Boletales</taxon>
        <taxon>Suillineae</taxon>
        <taxon>Suillaceae</taxon>
        <taxon>Suillus</taxon>
    </lineage>
</organism>
<dbReference type="OrthoDB" id="5584477at2759"/>